<dbReference type="PANTHER" id="PTHR31558">
    <property type="entry name" value="CW14 PROTEIN"/>
    <property type="match status" value="1"/>
</dbReference>
<organism evidence="1 2">
    <name type="scientific">Lithospermum erythrorhizon</name>
    <name type="common">Purple gromwell</name>
    <name type="synonym">Lithospermum officinale var. erythrorhizon</name>
    <dbReference type="NCBI Taxonomy" id="34254"/>
    <lineage>
        <taxon>Eukaryota</taxon>
        <taxon>Viridiplantae</taxon>
        <taxon>Streptophyta</taxon>
        <taxon>Embryophyta</taxon>
        <taxon>Tracheophyta</taxon>
        <taxon>Spermatophyta</taxon>
        <taxon>Magnoliopsida</taxon>
        <taxon>eudicotyledons</taxon>
        <taxon>Gunneridae</taxon>
        <taxon>Pentapetalae</taxon>
        <taxon>asterids</taxon>
        <taxon>lamiids</taxon>
        <taxon>Boraginales</taxon>
        <taxon>Boraginaceae</taxon>
        <taxon>Boraginoideae</taxon>
        <taxon>Lithospermeae</taxon>
        <taxon>Lithospermum</taxon>
    </lineage>
</organism>
<evidence type="ECO:0000313" key="1">
    <source>
        <dbReference type="EMBL" id="GAA0158381.1"/>
    </source>
</evidence>
<comment type="caution">
    <text evidence="1">The sequence shown here is derived from an EMBL/GenBank/DDBJ whole genome shotgun (WGS) entry which is preliminary data.</text>
</comment>
<dbReference type="PANTHER" id="PTHR31558:SF41">
    <property type="entry name" value="PROTEIN ENHANCED DISEASE RESISTANCE 2 C-TERMINAL DOMAIN-CONTAINING PROTEIN"/>
    <property type="match status" value="1"/>
</dbReference>
<dbReference type="AlphaFoldDB" id="A0AAV3Q4R2"/>
<accession>A0AAV3Q4R2</accession>
<evidence type="ECO:0000313" key="2">
    <source>
        <dbReference type="Proteomes" id="UP001454036"/>
    </source>
</evidence>
<reference evidence="1 2" key="1">
    <citation type="submission" date="2024-01" db="EMBL/GenBank/DDBJ databases">
        <title>The complete chloroplast genome sequence of Lithospermum erythrorhizon: insights into the phylogenetic relationship among Boraginaceae species and the maternal lineages of purple gromwells.</title>
        <authorList>
            <person name="Okada T."/>
            <person name="Watanabe K."/>
        </authorList>
    </citation>
    <scope>NUCLEOTIDE SEQUENCE [LARGE SCALE GENOMIC DNA]</scope>
</reference>
<dbReference type="EMBL" id="BAABME010003335">
    <property type="protein sequence ID" value="GAA0158381.1"/>
    <property type="molecule type" value="Genomic_DNA"/>
</dbReference>
<dbReference type="Proteomes" id="UP001454036">
    <property type="component" value="Unassembled WGS sequence"/>
</dbReference>
<protein>
    <submittedName>
        <fullName evidence="1">Uncharacterized protein</fullName>
    </submittedName>
</protein>
<sequence length="73" mass="8264">MLNPSPLPTPINGVALYPTTIFQGEPDGEGMSFVLYYKISDNYMKELPPQFQDNIRVSLENVHVFLSEAINYV</sequence>
<keyword evidence="2" id="KW-1185">Reference proteome</keyword>
<gene>
    <name evidence="1" type="ORF">LIER_15427</name>
</gene>
<proteinExistence type="predicted"/>
<name>A0AAV3Q4R2_LITER</name>